<dbReference type="InterPro" id="IPR017968">
    <property type="entry name" value="Acylphosphatase_CS"/>
</dbReference>
<evidence type="ECO:0000313" key="15">
    <source>
        <dbReference type="Proteomes" id="UP000223596"/>
    </source>
</evidence>
<comment type="pathway">
    <text evidence="1">Protein modification; [NiFe] hydrogenase maturation.</text>
</comment>
<feature type="domain" description="Acylphosphatase-like" evidence="12">
    <location>
        <begin position="10"/>
        <end position="96"/>
    </location>
</feature>
<dbReference type="InterPro" id="IPR004421">
    <property type="entry name" value="Carbamoyltransferase_HypF"/>
</dbReference>
<dbReference type="SUPFAM" id="SSF55821">
    <property type="entry name" value="YrdC/RibB"/>
    <property type="match status" value="1"/>
</dbReference>
<dbReference type="GO" id="GO:0016874">
    <property type="term" value="F:ligase activity"/>
    <property type="evidence" value="ECO:0007669"/>
    <property type="project" value="UniProtKB-UniRule"/>
</dbReference>
<feature type="domain" description="YrdC-like" evidence="13">
    <location>
        <begin position="206"/>
        <end position="389"/>
    </location>
</feature>
<dbReference type="InterPro" id="IPR036046">
    <property type="entry name" value="Acylphosphatase-like_dom_sf"/>
</dbReference>
<protein>
    <recommendedName>
        <fullName evidence="10">Carbamoyltransferase</fullName>
        <ecNumber evidence="10">6.2.-.-</ecNumber>
    </recommendedName>
</protein>
<evidence type="ECO:0000256" key="1">
    <source>
        <dbReference type="ARBA" id="ARBA00004711"/>
    </source>
</evidence>
<evidence type="ECO:0000256" key="10">
    <source>
        <dbReference type="PIRNR" id="PIRNR006256"/>
    </source>
</evidence>
<reference evidence="14 15" key="1">
    <citation type="submission" date="2017-09" db="EMBL/GenBank/DDBJ databases">
        <title>Evaluation of Pacific Biosciences Sequencing Technology to Finishing C. thermocellum Genome Sequences.</title>
        <authorList>
            <person name="Brown S."/>
        </authorList>
    </citation>
    <scope>NUCLEOTIDE SEQUENCE [LARGE SCALE GENOMIC DNA]</scope>
    <source>
        <strain evidence="14 15">AD2</strain>
    </source>
</reference>
<dbReference type="PROSITE" id="PS51160">
    <property type="entry name" value="ACYLPHOSPHATASE_3"/>
    <property type="match status" value="1"/>
</dbReference>
<dbReference type="InterPro" id="IPR043129">
    <property type="entry name" value="ATPase_NBD"/>
</dbReference>
<dbReference type="Pfam" id="PF17788">
    <property type="entry name" value="HypF_C"/>
    <property type="match status" value="1"/>
</dbReference>
<name>A0AB36TCZ6_ACETH</name>
<dbReference type="Pfam" id="PF07503">
    <property type="entry name" value="zf-HYPF"/>
    <property type="match status" value="2"/>
</dbReference>
<dbReference type="PANTHER" id="PTHR42959:SF1">
    <property type="entry name" value="CARBAMOYLTRANSFERASE HYPF"/>
    <property type="match status" value="1"/>
</dbReference>
<feature type="active site" evidence="11">
    <location>
        <position position="25"/>
    </location>
</feature>
<evidence type="ECO:0000259" key="13">
    <source>
        <dbReference type="PROSITE" id="PS51163"/>
    </source>
</evidence>
<dbReference type="RefSeq" id="WP_003516915.1">
    <property type="nucleotide sequence ID" value="NZ_CP013828.1"/>
</dbReference>
<evidence type="ECO:0000256" key="7">
    <source>
        <dbReference type="ARBA" id="ARBA00022833"/>
    </source>
</evidence>
<comment type="caution">
    <text evidence="14">The sequence shown here is derived from an EMBL/GenBank/DDBJ whole genome shotgun (WGS) entry which is preliminary data.</text>
</comment>
<keyword evidence="7" id="KW-0862">Zinc</keyword>
<dbReference type="Gene3D" id="3.30.420.40">
    <property type="match status" value="1"/>
</dbReference>
<accession>A0AB36TCZ6</accession>
<dbReference type="SUPFAM" id="SSF54975">
    <property type="entry name" value="Acylphosphatase/BLUF domain-like"/>
    <property type="match status" value="1"/>
</dbReference>
<keyword evidence="4" id="KW-0436">Ligase</keyword>
<dbReference type="Pfam" id="PF22521">
    <property type="entry name" value="HypF_C_2"/>
    <property type="match status" value="1"/>
</dbReference>
<evidence type="ECO:0000256" key="11">
    <source>
        <dbReference type="PROSITE-ProRule" id="PRU00520"/>
    </source>
</evidence>
<dbReference type="InterPro" id="IPR017945">
    <property type="entry name" value="DHBP_synth_RibB-like_a/b_dom"/>
</dbReference>
<gene>
    <name evidence="14" type="ORF">M972_11588</name>
</gene>
<dbReference type="SUPFAM" id="SSF53067">
    <property type="entry name" value="Actin-like ATPase domain"/>
    <property type="match status" value="1"/>
</dbReference>
<evidence type="ECO:0000256" key="9">
    <source>
        <dbReference type="ARBA" id="ARBA00048220"/>
    </source>
</evidence>
<dbReference type="PROSITE" id="PS00150">
    <property type="entry name" value="ACYLPHOSPHATASE_1"/>
    <property type="match status" value="1"/>
</dbReference>
<dbReference type="InterPro" id="IPR051060">
    <property type="entry name" value="Carbamoyltrans_HypF-like"/>
</dbReference>
<dbReference type="EC" id="6.2.-.-" evidence="10"/>
<dbReference type="InterPro" id="IPR001792">
    <property type="entry name" value="Acylphosphatase-like_dom"/>
</dbReference>
<dbReference type="GO" id="GO:0016743">
    <property type="term" value="F:carboxyl- or carbamoyltransferase activity"/>
    <property type="evidence" value="ECO:0007669"/>
    <property type="project" value="UniProtKB-UniRule"/>
</dbReference>
<dbReference type="GO" id="GO:0003998">
    <property type="term" value="F:acylphosphatase activity"/>
    <property type="evidence" value="ECO:0007669"/>
    <property type="project" value="UniProtKB-EC"/>
</dbReference>
<dbReference type="Pfam" id="PF00708">
    <property type="entry name" value="Acylphosphatase"/>
    <property type="match status" value="1"/>
</dbReference>
<keyword evidence="6" id="KW-0863">Zinc-finger</keyword>
<evidence type="ECO:0000256" key="5">
    <source>
        <dbReference type="ARBA" id="ARBA00022723"/>
    </source>
</evidence>
<organism evidence="14 15">
    <name type="scientific">Acetivibrio thermocellus AD2</name>
    <dbReference type="NCBI Taxonomy" id="1138384"/>
    <lineage>
        <taxon>Bacteria</taxon>
        <taxon>Bacillati</taxon>
        <taxon>Bacillota</taxon>
        <taxon>Clostridia</taxon>
        <taxon>Eubacteriales</taxon>
        <taxon>Oscillospiraceae</taxon>
        <taxon>Acetivibrio</taxon>
    </lineage>
</organism>
<dbReference type="Gene3D" id="3.30.110.120">
    <property type="match status" value="1"/>
</dbReference>
<evidence type="ECO:0000256" key="8">
    <source>
        <dbReference type="ARBA" id="ARBA00047645"/>
    </source>
</evidence>
<evidence type="ECO:0000256" key="3">
    <source>
        <dbReference type="ARBA" id="ARBA00008097"/>
    </source>
</evidence>
<dbReference type="Gene3D" id="3.30.420.360">
    <property type="match status" value="1"/>
</dbReference>
<dbReference type="GO" id="GO:0051604">
    <property type="term" value="P:protein maturation"/>
    <property type="evidence" value="ECO:0007669"/>
    <property type="project" value="TreeGrafter"/>
</dbReference>
<dbReference type="InterPro" id="IPR011125">
    <property type="entry name" value="Znf_HypF"/>
</dbReference>
<sequence>MDKGKSKSITKRITVSGIVQGVGFRPFVHNIAKKHGIPGTVRNIGGLVEIILQSSEEKYNEFLQDLKANAPVGSEITNIETEDIKEREFDGFRIIESKDDEEISIIPPDLPVCESCERELFTGTDRRFLNPFISCMSCGARYTIIEELPYDRHNTTMRDFDMCPACREEYTSPRNRRFHAQTISCNDCGPYLIFNDLTGGSELTEKDAFHAAANIIESGGIIAVKGIGGYHFACSPFLEDTVLRLRELKGREAKPFAIMFESVDSIRKYCVVSEKEEELLKSKARPIVLLYLKNNSMAPSACQGSIYCGAFLPYTPLHMLLVKRCGPLIMTSANISDKPIIKDDSEMLSLKSPLLNGVLYNKRRIVRSVDDSVAKVVANSPQLIRRSRGYVPYPVFLKNRKKDLQIFAAGSDLKAAFCLYKNGNAVMSQYFGDLEEKTVLERYKASFRDLCHLLKITPDIAVCDMHPNYHSSRFAENLGIPLTYVQHHHAHVASVMAEHHLKEQVIGVAFDGTGYGTDGKIWGGEFLICEGAEFKRVAHLRYIPVLGGDSSMRDAAKTAACFLLNLGLDQYVKDERKDIIKAALKNNINTVPTSSMGRLFDAVSSLLEIQYENRYEGECAAMLEKEAVLALRHKIEPKKLAFEIKRKSDLIEIDPKPMLKSMCHLQNKDDTGSLALGFHYAVADMILEVCEIIRAEQKINTVALSGGVFQNTLLMERTLKILRDRHFNVYYNMSVPPNDGSIGLGQTFIGLVR</sequence>
<dbReference type="InterPro" id="IPR006070">
    <property type="entry name" value="Sua5-like_dom"/>
</dbReference>
<keyword evidence="11" id="KW-0378">Hydrolase</keyword>
<comment type="catalytic activity">
    <reaction evidence="8 11">
        <text>an acyl phosphate + H2O = a carboxylate + phosphate + H(+)</text>
        <dbReference type="Rhea" id="RHEA:14965"/>
        <dbReference type="ChEBI" id="CHEBI:15377"/>
        <dbReference type="ChEBI" id="CHEBI:15378"/>
        <dbReference type="ChEBI" id="CHEBI:29067"/>
        <dbReference type="ChEBI" id="CHEBI:43474"/>
        <dbReference type="ChEBI" id="CHEBI:59918"/>
        <dbReference type="EC" id="3.6.1.7"/>
    </reaction>
</comment>
<dbReference type="EMBL" id="PDBW01000001">
    <property type="protein sequence ID" value="PFH01844.1"/>
    <property type="molecule type" value="Genomic_DNA"/>
</dbReference>
<comment type="similarity">
    <text evidence="2">Belongs to the acylphosphatase family.</text>
</comment>
<dbReference type="Proteomes" id="UP000223596">
    <property type="component" value="Unassembled WGS sequence"/>
</dbReference>
<dbReference type="NCBIfam" id="TIGR00143">
    <property type="entry name" value="hypF"/>
    <property type="match status" value="1"/>
</dbReference>
<dbReference type="PROSITE" id="PS51163">
    <property type="entry name" value="YRDC"/>
    <property type="match status" value="1"/>
</dbReference>
<dbReference type="Gene3D" id="3.90.870.50">
    <property type="match status" value="1"/>
</dbReference>
<evidence type="ECO:0000256" key="2">
    <source>
        <dbReference type="ARBA" id="ARBA00005614"/>
    </source>
</evidence>
<evidence type="ECO:0000313" key="14">
    <source>
        <dbReference type="EMBL" id="PFH01844.1"/>
    </source>
</evidence>
<dbReference type="GO" id="GO:0003725">
    <property type="term" value="F:double-stranded RNA binding"/>
    <property type="evidence" value="ECO:0007669"/>
    <property type="project" value="InterPro"/>
</dbReference>
<proteinExistence type="inferred from homology"/>
<dbReference type="PANTHER" id="PTHR42959">
    <property type="entry name" value="CARBAMOYLTRANSFERASE"/>
    <property type="match status" value="1"/>
</dbReference>
<dbReference type="Pfam" id="PF01300">
    <property type="entry name" value="Sua5_yciO_yrdC"/>
    <property type="match status" value="1"/>
</dbReference>
<dbReference type="InterPro" id="IPR055128">
    <property type="entry name" value="HypF_C_2"/>
</dbReference>
<keyword evidence="5" id="KW-0479">Metal-binding</keyword>
<feature type="active site" evidence="11">
    <location>
        <position position="43"/>
    </location>
</feature>
<dbReference type="AlphaFoldDB" id="A0AB36TCZ6"/>
<comment type="similarity">
    <text evidence="3 10">Belongs to the carbamoyltransferase HypF family.</text>
</comment>
<dbReference type="GO" id="GO:0008270">
    <property type="term" value="F:zinc ion binding"/>
    <property type="evidence" value="ECO:0007669"/>
    <property type="project" value="UniProtKB-KW"/>
</dbReference>
<comment type="catalytic activity">
    <reaction evidence="9">
        <text>C-terminal L-cysteinyl-[HypE protein] + carbamoyl phosphate + ATP + H2O = C-terminal S-carboxamide-L-cysteinyl-[HypE protein] + AMP + phosphate + diphosphate + H(+)</text>
        <dbReference type="Rhea" id="RHEA:55636"/>
        <dbReference type="Rhea" id="RHEA-COMP:14247"/>
        <dbReference type="Rhea" id="RHEA-COMP:14392"/>
        <dbReference type="ChEBI" id="CHEBI:15377"/>
        <dbReference type="ChEBI" id="CHEBI:15378"/>
        <dbReference type="ChEBI" id="CHEBI:30616"/>
        <dbReference type="ChEBI" id="CHEBI:33019"/>
        <dbReference type="ChEBI" id="CHEBI:43474"/>
        <dbReference type="ChEBI" id="CHEBI:58228"/>
        <dbReference type="ChEBI" id="CHEBI:76913"/>
        <dbReference type="ChEBI" id="CHEBI:139126"/>
        <dbReference type="ChEBI" id="CHEBI:456215"/>
    </reaction>
</comment>
<dbReference type="GeneID" id="35803563"/>
<evidence type="ECO:0000256" key="6">
    <source>
        <dbReference type="ARBA" id="ARBA00022771"/>
    </source>
</evidence>
<evidence type="ECO:0000259" key="12">
    <source>
        <dbReference type="PROSITE" id="PS51160"/>
    </source>
</evidence>
<dbReference type="InterPro" id="IPR041440">
    <property type="entry name" value="HypF_C"/>
</dbReference>
<dbReference type="PIRSF" id="PIRSF006256">
    <property type="entry name" value="CMPcnvr_hdrg_mat"/>
    <property type="match status" value="1"/>
</dbReference>
<evidence type="ECO:0000256" key="4">
    <source>
        <dbReference type="ARBA" id="ARBA00022598"/>
    </source>
</evidence>